<protein>
    <submittedName>
        <fullName evidence="1">Uncharacterized protein</fullName>
    </submittedName>
</protein>
<dbReference type="Proteomes" id="UP000015105">
    <property type="component" value="Chromosome 2D"/>
</dbReference>
<reference evidence="2" key="2">
    <citation type="journal article" date="2017" name="Nat. Plants">
        <title>The Aegilops tauschii genome reveals multiple impacts of transposons.</title>
        <authorList>
            <person name="Zhao G."/>
            <person name="Zou C."/>
            <person name="Li K."/>
            <person name="Wang K."/>
            <person name="Li T."/>
            <person name="Gao L."/>
            <person name="Zhang X."/>
            <person name="Wang H."/>
            <person name="Yang Z."/>
            <person name="Liu X."/>
            <person name="Jiang W."/>
            <person name="Mao L."/>
            <person name="Kong X."/>
            <person name="Jiao Y."/>
            <person name="Jia J."/>
        </authorList>
    </citation>
    <scope>NUCLEOTIDE SEQUENCE [LARGE SCALE GENOMIC DNA]</scope>
    <source>
        <strain evidence="2">cv. AL8/78</strain>
    </source>
</reference>
<dbReference type="EnsemblPlants" id="AET2Gv20801100.1">
    <property type="protein sequence ID" value="AET2Gv20801100.1"/>
    <property type="gene ID" value="AET2Gv20801100"/>
</dbReference>
<keyword evidence="2" id="KW-1185">Reference proteome</keyword>
<organism evidence="1 2">
    <name type="scientific">Aegilops tauschii subsp. strangulata</name>
    <name type="common">Goatgrass</name>
    <dbReference type="NCBI Taxonomy" id="200361"/>
    <lineage>
        <taxon>Eukaryota</taxon>
        <taxon>Viridiplantae</taxon>
        <taxon>Streptophyta</taxon>
        <taxon>Embryophyta</taxon>
        <taxon>Tracheophyta</taxon>
        <taxon>Spermatophyta</taxon>
        <taxon>Magnoliopsida</taxon>
        <taxon>Liliopsida</taxon>
        <taxon>Poales</taxon>
        <taxon>Poaceae</taxon>
        <taxon>BOP clade</taxon>
        <taxon>Pooideae</taxon>
        <taxon>Triticodae</taxon>
        <taxon>Triticeae</taxon>
        <taxon>Triticinae</taxon>
        <taxon>Aegilops</taxon>
    </lineage>
</organism>
<reference evidence="1" key="4">
    <citation type="submission" date="2019-03" db="UniProtKB">
        <authorList>
            <consortium name="EnsemblPlants"/>
        </authorList>
    </citation>
    <scope>IDENTIFICATION</scope>
</reference>
<dbReference type="AlphaFoldDB" id="A0A453CBZ6"/>
<reference evidence="1" key="3">
    <citation type="journal article" date="2017" name="Nature">
        <title>Genome sequence of the progenitor of the wheat D genome Aegilops tauschii.</title>
        <authorList>
            <person name="Luo M.C."/>
            <person name="Gu Y.Q."/>
            <person name="Puiu D."/>
            <person name="Wang H."/>
            <person name="Twardziok S.O."/>
            <person name="Deal K.R."/>
            <person name="Huo N."/>
            <person name="Zhu T."/>
            <person name="Wang L."/>
            <person name="Wang Y."/>
            <person name="McGuire P.E."/>
            <person name="Liu S."/>
            <person name="Long H."/>
            <person name="Ramasamy R.K."/>
            <person name="Rodriguez J.C."/>
            <person name="Van S.L."/>
            <person name="Yuan L."/>
            <person name="Wang Z."/>
            <person name="Xia Z."/>
            <person name="Xiao L."/>
            <person name="Anderson O.D."/>
            <person name="Ouyang S."/>
            <person name="Liang Y."/>
            <person name="Zimin A.V."/>
            <person name="Pertea G."/>
            <person name="Qi P."/>
            <person name="Bennetzen J.L."/>
            <person name="Dai X."/>
            <person name="Dawson M.W."/>
            <person name="Muller H.G."/>
            <person name="Kugler K."/>
            <person name="Rivarola-Duarte L."/>
            <person name="Spannagl M."/>
            <person name="Mayer K.F.X."/>
            <person name="Lu F.H."/>
            <person name="Bevan M.W."/>
            <person name="Leroy P."/>
            <person name="Li P."/>
            <person name="You F.M."/>
            <person name="Sun Q."/>
            <person name="Liu Z."/>
            <person name="Lyons E."/>
            <person name="Wicker T."/>
            <person name="Salzberg S.L."/>
            <person name="Devos K.M."/>
            <person name="Dvorak J."/>
        </authorList>
    </citation>
    <scope>NUCLEOTIDE SEQUENCE [LARGE SCALE GENOMIC DNA]</scope>
    <source>
        <strain evidence="1">cv. AL8/78</strain>
    </source>
</reference>
<reference evidence="2" key="1">
    <citation type="journal article" date="2014" name="Science">
        <title>Ancient hybridizations among the ancestral genomes of bread wheat.</title>
        <authorList>
            <consortium name="International Wheat Genome Sequencing Consortium,"/>
            <person name="Marcussen T."/>
            <person name="Sandve S.R."/>
            <person name="Heier L."/>
            <person name="Spannagl M."/>
            <person name="Pfeifer M."/>
            <person name="Jakobsen K.S."/>
            <person name="Wulff B.B."/>
            <person name="Steuernagel B."/>
            <person name="Mayer K.F."/>
            <person name="Olsen O.A."/>
        </authorList>
    </citation>
    <scope>NUCLEOTIDE SEQUENCE [LARGE SCALE GENOMIC DNA]</scope>
    <source>
        <strain evidence="2">cv. AL8/78</strain>
    </source>
</reference>
<evidence type="ECO:0000313" key="1">
    <source>
        <dbReference type="EnsemblPlants" id="AET2Gv20801100.1"/>
    </source>
</evidence>
<dbReference type="Gramene" id="AET2Gv20801100.1">
    <property type="protein sequence ID" value="AET2Gv20801100.1"/>
    <property type="gene ID" value="AET2Gv20801100"/>
</dbReference>
<reference evidence="1" key="5">
    <citation type="journal article" date="2021" name="G3 (Bethesda)">
        <title>Aegilops tauschii genome assembly Aet v5.0 features greater sequence contiguity and improved annotation.</title>
        <authorList>
            <person name="Wang L."/>
            <person name="Zhu T."/>
            <person name="Rodriguez J.C."/>
            <person name="Deal K.R."/>
            <person name="Dubcovsky J."/>
            <person name="McGuire P.E."/>
            <person name="Lux T."/>
            <person name="Spannagl M."/>
            <person name="Mayer K.F.X."/>
            <person name="Baldrich P."/>
            <person name="Meyers B.C."/>
            <person name="Huo N."/>
            <person name="Gu Y.Q."/>
            <person name="Zhou H."/>
            <person name="Devos K.M."/>
            <person name="Bennetzen J.L."/>
            <person name="Unver T."/>
            <person name="Budak H."/>
            <person name="Gulick P.J."/>
            <person name="Galiba G."/>
            <person name="Kalapos B."/>
            <person name="Nelson D.R."/>
            <person name="Li P."/>
            <person name="You F.M."/>
            <person name="Luo M.C."/>
            <person name="Dvorak J."/>
        </authorList>
    </citation>
    <scope>NUCLEOTIDE SEQUENCE [LARGE SCALE GENOMIC DNA]</scope>
    <source>
        <strain evidence="1">cv. AL8/78</strain>
    </source>
</reference>
<evidence type="ECO:0000313" key="2">
    <source>
        <dbReference type="Proteomes" id="UP000015105"/>
    </source>
</evidence>
<sequence length="54" mass="5938">MLLLSPASCRGGRLSSELWLSVPESGGSTQGRLSCCATNHLIRLSRAARLRRRR</sequence>
<accession>A0A453CBZ6</accession>
<name>A0A453CBZ6_AEGTS</name>
<proteinExistence type="predicted"/>